<comment type="caution">
    <text evidence="3">The sequence shown here is derived from an EMBL/GenBank/DDBJ whole genome shotgun (WGS) entry which is preliminary data.</text>
</comment>
<evidence type="ECO:0000313" key="4">
    <source>
        <dbReference type="Proteomes" id="UP000254866"/>
    </source>
</evidence>
<dbReference type="PANTHER" id="PTHR33365:SF4">
    <property type="entry name" value="CYCLOCHLOROTINE BIOSYNTHESIS PROTEIN O"/>
    <property type="match status" value="1"/>
</dbReference>
<proteinExistence type="inferred from homology"/>
<dbReference type="Pfam" id="PF11807">
    <property type="entry name" value="UstYa"/>
    <property type="match status" value="1"/>
</dbReference>
<dbReference type="InterPro" id="IPR021765">
    <property type="entry name" value="UstYa-like"/>
</dbReference>
<dbReference type="RefSeq" id="XP_031867028.1">
    <property type="nucleotide sequence ID" value="XM_032016737.1"/>
</dbReference>
<dbReference type="Proteomes" id="UP000254866">
    <property type="component" value="Unassembled WGS sequence"/>
</dbReference>
<dbReference type="STRING" id="2656787.A0A370TFS9"/>
<name>A0A370TFS9_9HELO</name>
<dbReference type="GO" id="GO:0043386">
    <property type="term" value="P:mycotoxin biosynthetic process"/>
    <property type="evidence" value="ECO:0007669"/>
    <property type="project" value="InterPro"/>
</dbReference>
<sequence>MWDVSHVPNPPPAFSPKVFNPISDLDSFKSAEAAAKDTSWESLLTPGGGFIQVEKENGEEIGFGVSMFHQLHCLIMIRSMLLGQPMSHAHEASDWSEDNMHWLHCLDYLAQAILCAADDTLEKPGFTKNFKGKLVEGIDGMNHTHQCRNSSELWHTVYDSETKPRKSRLLGQTTVYPIPGRDSEGKNWVTSES</sequence>
<organism evidence="3 4">
    <name type="scientific">Venustampulla echinocandica</name>
    <dbReference type="NCBI Taxonomy" id="2656787"/>
    <lineage>
        <taxon>Eukaryota</taxon>
        <taxon>Fungi</taxon>
        <taxon>Dikarya</taxon>
        <taxon>Ascomycota</taxon>
        <taxon>Pezizomycotina</taxon>
        <taxon>Leotiomycetes</taxon>
        <taxon>Helotiales</taxon>
        <taxon>Pleuroascaceae</taxon>
        <taxon>Venustampulla</taxon>
    </lineage>
</organism>
<protein>
    <submittedName>
        <fullName evidence="3">Uncharacterized protein</fullName>
    </submittedName>
</protein>
<comment type="pathway">
    <text evidence="1">Mycotoxin biosynthesis.</text>
</comment>
<dbReference type="GeneID" id="43600963"/>
<keyword evidence="4" id="KW-1185">Reference proteome</keyword>
<gene>
    <name evidence="3" type="ORF">BP5553_08114</name>
</gene>
<evidence type="ECO:0000313" key="3">
    <source>
        <dbReference type="EMBL" id="RDL33746.1"/>
    </source>
</evidence>
<dbReference type="AlphaFoldDB" id="A0A370TFS9"/>
<dbReference type="EMBL" id="NPIC01000008">
    <property type="protein sequence ID" value="RDL33746.1"/>
    <property type="molecule type" value="Genomic_DNA"/>
</dbReference>
<accession>A0A370TFS9</accession>
<dbReference type="PANTHER" id="PTHR33365">
    <property type="entry name" value="YALI0B05434P"/>
    <property type="match status" value="1"/>
</dbReference>
<dbReference type="OrthoDB" id="3687641at2759"/>
<evidence type="ECO:0000256" key="2">
    <source>
        <dbReference type="ARBA" id="ARBA00035112"/>
    </source>
</evidence>
<comment type="similarity">
    <text evidence="2">Belongs to the ustYa family.</text>
</comment>
<evidence type="ECO:0000256" key="1">
    <source>
        <dbReference type="ARBA" id="ARBA00004685"/>
    </source>
</evidence>
<reference evidence="3 4" key="1">
    <citation type="journal article" date="2018" name="IMA Fungus">
        <title>IMA Genome-F 9: Draft genome sequence of Annulohypoxylon stygium, Aspergillus mulundensis, Berkeleyomyces basicola (syn. Thielaviopsis basicola), Ceratocystis smalleyi, two Cercospora beticola strains, Coleophoma cylindrospora, Fusarium fracticaudum, Phialophora cf. hyalina, and Morchella septimelata.</title>
        <authorList>
            <person name="Wingfield B.D."/>
            <person name="Bills G.F."/>
            <person name="Dong Y."/>
            <person name="Huang W."/>
            <person name="Nel W.J."/>
            <person name="Swalarsk-Parry B.S."/>
            <person name="Vaghefi N."/>
            <person name="Wilken P.M."/>
            <person name="An Z."/>
            <person name="de Beer Z.W."/>
            <person name="De Vos L."/>
            <person name="Chen L."/>
            <person name="Duong T.A."/>
            <person name="Gao Y."/>
            <person name="Hammerbacher A."/>
            <person name="Kikkert J.R."/>
            <person name="Li Y."/>
            <person name="Li H."/>
            <person name="Li K."/>
            <person name="Li Q."/>
            <person name="Liu X."/>
            <person name="Ma X."/>
            <person name="Naidoo K."/>
            <person name="Pethybridge S.J."/>
            <person name="Sun J."/>
            <person name="Steenkamp E.T."/>
            <person name="van der Nest M.A."/>
            <person name="van Wyk S."/>
            <person name="Wingfield M.J."/>
            <person name="Xiong C."/>
            <person name="Yue Q."/>
            <person name="Zhang X."/>
        </authorList>
    </citation>
    <scope>NUCLEOTIDE SEQUENCE [LARGE SCALE GENOMIC DNA]</scope>
    <source>
        <strain evidence="3 4">BP 5553</strain>
    </source>
</reference>